<accession>A0A9X3S5F6</accession>
<feature type="transmembrane region" description="Helical" evidence="1">
    <location>
        <begin position="276"/>
        <end position="296"/>
    </location>
</feature>
<dbReference type="Proteomes" id="UP001149140">
    <property type="component" value="Unassembled WGS sequence"/>
</dbReference>
<feature type="transmembrane region" description="Helical" evidence="1">
    <location>
        <begin position="199"/>
        <end position="222"/>
    </location>
</feature>
<keyword evidence="3" id="KW-1185">Reference proteome</keyword>
<dbReference type="EMBL" id="JAPDOD010000075">
    <property type="protein sequence ID" value="MDA0166754.1"/>
    <property type="molecule type" value="Genomic_DNA"/>
</dbReference>
<feature type="transmembrane region" description="Helical" evidence="1">
    <location>
        <begin position="16"/>
        <end position="36"/>
    </location>
</feature>
<gene>
    <name evidence="2" type="ORF">OM076_41215</name>
</gene>
<feature type="transmembrane region" description="Helical" evidence="1">
    <location>
        <begin position="242"/>
        <end position="269"/>
    </location>
</feature>
<keyword evidence="1" id="KW-1133">Transmembrane helix</keyword>
<feature type="transmembrane region" description="Helical" evidence="1">
    <location>
        <begin position="162"/>
        <end position="187"/>
    </location>
</feature>
<sequence>MTAVARPAPDVQRWSVAAQGALVVGVALVLAALSLLRPYALAFDPLAWSVWGREVGRLTLDTSSGPSWKPFPVLFTTPLALFGGATPALWLIVARAGGLLALAGAFALATRLGGRWAGVAAAAVMALSPWWAYNTALGNSEGLLAAAVTWAVVAGLSGRHRAALALLTAAALMRPEVWPFLGAYGVWMWTRHPAERRAVVLAGVLIPLLWFGPDLVGAGGALDASKTARGIPSPGSAKLADIPALALLGDTATLFTLPALAAALFAAAFGGRTARLLAAGALGWVAIVALMTTAGYAGNPRYLVAAAAIGAALAGVGAVRAASMLFGSRVTFAAPIGALVLIGAVLAVTAGDLRTQSRELSSRAAAAGAFDGVLARAGGREALVRCSRIRTSSRARSLVAWRLDLPLRDLDARPERPAVVIRAKWFYGQGLEPPRDPGYKTLVTSPYWEFVAACGPAPQLGK</sequence>
<organism evidence="2 3">
    <name type="scientific">Solirubrobacter ginsenosidimutans</name>
    <dbReference type="NCBI Taxonomy" id="490573"/>
    <lineage>
        <taxon>Bacteria</taxon>
        <taxon>Bacillati</taxon>
        <taxon>Actinomycetota</taxon>
        <taxon>Thermoleophilia</taxon>
        <taxon>Solirubrobacterales</taxon>
        <taxon>Solirubrobacteraceae</taxon>
        <taxon>Solirubrobacter</taxon>
    </lineage>
</organism>
<feature type="transmembrane region" description="Helical" evidence="1">
    <location>
        <begin position="88"/>
        <end position="109"/>
    </location>
</feature>
<evidence type="ECO:0000256" key="1">
    <source>
        <dbReference type="SAM" id="Phobius"/>
    </source>
</evidence>
<name>A0A9X3S5F6_9ACTN</name>
<dbReference type="AlphaFoldDB" id="A0A9X3S5F6"/>
<reference evidence="2" key="1">
    <citation type="submission" date="2022-10" db="EMBL/GenBank/DDBJ databases">
        <title>The WGS of Solirubrobacter ginsenosidimutans DSM 21036.</title>
        <authorList>
            <person name="Jiang Z."/>
        </authorList>
    </citation>
    <scope>NUCLEOTIDE SEQUENCE</scope>
    <source>
        <strain evidence="2">DSM 21036</strain>
    </source>
</reference>
<feature type="transmembrane region" description="Helical" evidence="1">
    <location>
        <begin position="116"/>
        <end position="133"/>
    </location>
</feature>
<feature type="transmembrane region" description="Helical" evidence="1">
    <location>
        <begin position="302"/>
        <end position="323"/>
    </location>
</feature>
<keyword evidence="1" id="KW-0812">Transmembrane</keyword>
<protein>
    <submittedName>
        <fullName evidence="2">Uncharacterized protein</fullName>
    </submittedName>
</protein>
<proteinExistence type="predicted"/>
<evidence type="ECO:0000313" key="3">
    <source>
        <dbReference type="Proteomes" id="UP001149140"/>
    </source>
</evidence>
<keyword evidence="1" id="KW-0472">Membrane</keyword>
<feature type="transmembrane region" description="Helical" evidence="1">
    <location>
        <begin position="330"/>
        <end position="351"/>
    </location>
</feature>
<dbReference type="RefSeq" id="WP_270046007.1">
    <property type="nucleotide sequence ID" value="NZ_JAPDOD010000075.1"/>
</dbReference>
<comment type="caution">
    <text evidence="2">The sequence shown here is derived from an EMBL/GenBank/DDBJ whole genome shotgun (WGS) entry which is preliminary data.</text>
</comment>
<evidence type="ECO:0000313" key="2">
    <source>
        <dbReference type="EMBL" id="MDA0166754.1"/>
    </source>
</evidence>